<dbReference type="Proteomes" id="UP000065220">
    <property type="component" value="Chromosome"/>
</dbReference>
<reference evidence="2" key="1">
    <citation type="submission" date="2016-02" db="EMBL/GenBank/DDBJ databases">
        <authorList>
            <person name="Holder M.E."/>
            <person name="Ajami N.J."/>
            <person name="Petrosino J.F."/>
        </authorList>
    </citation>
    <scope>NUCLEOTIDE SEQUENCE [LARGE SCALE GENOMIC DNA]</scope>
    <source>
        <strain evidence="2">CCUG 36733</strain>
    </source>
</reference>
<accession>A0A109W2A2</accession>
<dbReference type="InterPro" id="IPR006311">
    <property type="entry name" value="TAT_signal"/>
</dbReference>
<dbReference type="InterPro" id="IPR012341">
    <property type="entry name" value="6hp_glycosidase-like_sf"/>
</dbReference>
<dbReference type="RefSeq" id="WP_067940802.1">
    <property type="nucleotide sequence ID" value="NZ_CP014228.1"/>
</dbReference>
<evidence type="ECO:0000313" key="2">
    <source>
        <dbReference type="Proteomes" id="UP000065220"/>
    </source>
</evidence>
<dbReference type="Gene3D" id="1.50.10.10">
    <property type="match status" value="1"/>
</dbReference>
<organism evidence="1 2">
    <name type="scientific">Actinomyces radicidentis</name>
    <dbReference type="NCBI Taxonomy" id="111015"/>
    <lineage>
        <taxon>Bacteria</taxon>
        <taxon>Bacillati</taxon>
        <taxon>Actinomycetota</taxon>
        <taxon>Actinomycetes</taxon>
        <taxon>Actinomycetales</taxon>
        <taxon>Actinomycetaceae</taxon>
        <taxon>Actinomyces</taxon>
    </lineage>
</organism>
<protein>
    <recommendedName>
        <fullName evidence="3">Glycoside hydrolase family 15</fullName>
    </recommendedName>
</protein>
<dbReference type="InterPro" id="IPR008928">
    <property type="entry name" value="6-hairpin_glycosidase_sf"/>
</dbReference>
<dbReference type="KEGG" id="ard:AXF14_03240"/>
<evidence type="ECO:0000313" key="1">
    <source>
        <dbReference type="EMBL" id="AMD86793.1"/>
    </source>
</evidence>
<dbReference type="PANTHER" id="PTHR31616">
    <property type="entry name" value="TREHALASE"/>
    <property type="match status" value="1"/>
</dbReference>
<keyword evidence="2" id="KW-1185">Reference proteome</keyword>
<dbReference type="SUPFAM" id="SSF48208">
    <property type="entry name" value="Six-hairpin glycosidases"/>
    <property type="match status" value="1"/>
</dbReference>
<proteinExistence type="predicted"/>
<dbReference type="STRING" id="111015.AXF14_03240"/>
<name>A0A109W2A2_ACTRD</name>
<dbReference type="OrthoDB" id="3806982at2"/>
<dbReference type="PANTHER" id="PTHR31616:SF0">
    <property type="entry name" value="GLUCAN 1,4-ALPHA-GLUCOSIDASE"/>
    <property type="match status" value="1"/>
</dbReference>
<dbReference type="AlphaFoldDB" id="A0A109W2A2"/>
<dbReference type="EMBL" id="CP014228">
    <property type="protein sequence ID" value="AMD86793.1"/>
    <property type="molecule type" value="Genomic_DNA"/>
</dbReference>
<dbReference type="GO" id="GO:0005975">
    <property type="term" value="P:carbohydrate metabolic process"/>
    <property type="evidence" value="ECO:0007669"/>
    <property type="project" value="InterPro"/>
</dbReference>
<sequence>MSPAPGLPSRRGLLRGAGLVLGVSAATLAGARLATLWHRLPPFLLSEGVAVGPDGVLRALAVGSRVVYEPGSRVPTAATDPVAVTDAERRSLVEAARARRSGAALPDGPWRDLADGALDDLLALTSPVLAQDGAPAVDYPTGSVLAGTVGIWRYTWPRDAAFAAAALAAAGLGEEALTVLDRLAALLGPDGSFQARYTADGGVPDARSPQTDGTGWFLWAAERALLGDGGGHGAAPSPRAELRAALTTATAHLLALTDGADRLPTPSPDYWEVEEDRLTLGTAAPVLLGLEAAGRLAAAGLLGGAVASDALSRRVCEVRAAVERVFAPGWGRHAGDDDVDAALCWVLPPFTEPLAGALGARAALLTRLARGSGGLAPGSSWRDDGVSWTPETALVAWSAQALGWDSEEEQLRAWLSASRTAVGALPEKVAATGAPAGPAPLAWTCALVVLAACR</sequence>
<evidence type="ECO:0008006" key="3">
    <source>
        <dbReference type="Google" id="ProtNLM"/>
    </source>
</evidence>
<dbReference type="GO" id="GO:0004553">
    <property type="term" value="F:hydrolase activity, hydrolyzing O-glycosyl compounds"/>
    <property type="evidence" value="ECO:0007669"/>
    <property type="project" value="TreeGrafter"/>
</dbReference>
<gene>
    <name evidence="1" type="ORF">AXF14_03240</name>
</gene>
<dbReference type="PROSITE" id="PS51318">
    <property type="entry name" value="TAT"/>
    <property type="match status" value="1"/>
</dbReference>